<dbReference type="Proteomes" id="UP000315017">
    <property type="component" value="Chromosome"/>
</dbReference>
<dbReference type="OrthoDB" id="9927941at2"/>
<dbReference type="AlphaFoldDB" id="A0A517YI24"/>
<protein>
    <submittedName>
        <fullName evidence="2">Uncharacterized protein</fullName>
    </submittedName>
</protein>
<reference evidence="2 3" key="1">
    <citation type="submission" date="2019-02" db="EMBL/GenBank/DDBJ databases">
        <title>Deep-cultivation of Planctomycetes and their phenomic and genomic characterization uncovers novel biology.</title>
        <authorList>
            <person name="Wiegand S."/>
            <person name="Jogler M."/>
            <person name="Boedeker C."/>
            <person name="Pinto D."/>
            <person name="Vollmers J."/>
            <person name="Rivas-Marin E."/>
            <person name="Kohn T."/>
            <person name="Peeters S.H."/>
            <person name="Heuer A."/>
            <person name="Rast P."/>
            <person name="Oberbeckmann S."/>
            <person name="Bunk B."/>
            <person name="Jeske O."/>
            <person name="Meyerdierks A."/>
            <person name="Storesund J.E."/>
            <person name="Kallscheuer N."/>
            <person name="Luecker S."/>
            <person name="Lage O.M."/>
            <person name="Pohl T."/>
            <person name="Merkel B.J."/>
            <person name="Hornburger P."/>
            <person name="Mueller R.-W."/>
            <person name="Bruemmer F."/>
            <person name="Labrenz M."/>
            <person name="Spormann A.M."/>
            <person name="Op den Camp H."/>
            <person name="Overmann J."/>
            <person name="Amann R."/>
            <person name="Jetten M.S.M."/>
            <person name="Mascher T."/>
            <person name="Medema M.H."/>
            <person name="Devos D.P."/>
            <person name="Kaster A.-K."/>
            <person name="Ovreas L."/>
            <person name="Rohde M."/>
            <person name="Galperin M.Y."/>
            <person name="Jogler C."/>
        </authorList>
    </citation>
    <scope>NUCLEOTIDE SEQUENCE [LARGE SCALE GENOMIC DNA]</scope>
    <source>
        <strain evidence="2 3">ETA_A8</strain>
    </source>
</reference>
<keyword evidence="3" id="KW-1185">Reference proteome</keyword>
<evidence type="ECO:0000313" key="2">
    <source>
        <dbReference type="EMBL" id="QDU29883.1"/>
    </source>
</evidence>
<proteinExistence type="predicted"/>
<name>A0A517YI24_9BACT</name>
<keyword evidence="1" id="KW-0812">Transmembrane</keyword>
<gene>
    <name evidence="2" type="ORF">ETAA8_49990</name>
</gene>
<keyword evidence="1" id="KW-1133">Transmembrane helix</keyword>
<organism evidence="2 3">
    <name type="scientific">Anatilimnocola aggregata</name>
    <dbReference type="NCBI Taxonomy" id="2528021"/>
    <lineage>
        <taxon>Bacteria</taxon>
        <taxon>Pseudomonadati</taxon>
        <taxon>Planctomycetota</taxon>
        <taxon>Planctomycetia</taxon>
        <taxon>Pirellulales</taxon>
        <taxon>Pirellulaceae</taxon>
        <taxon>Anatilimnocola</taxon>
    </lineage>
</organism>
<sequence>MQFRLLDFILLISLLAIVSAGLVYGRAQALHVYGDQNAQTEWDAWREDAKDLAKGIGPVTRRVPKSAEPPALKLMRDYFAVCLGLALLLSSVLFLTSLAFVRGAFTTGKFVDRSPPELKNTSPR</sequence>
<accession>A0A517YI24</accession>
<evidence type="ECO:0000313" key="3">
    <source>
        <dbReference type="Proteomes" id="UP000315017"/>
    </source>
</evidence>
<feature type="transmembrane region" description="Helical" evidence="1">
    <location>
        <begin position="78"/>
        <end position="101"/>
    </location>
</feature>
<dbReference type="KEGG" id="aagg:ETAA8_49990"/>
<dbReference type="EMBL" id="CP036274">
    <property type="protein sequence ID" value="QDU29883.1"/>
    <property type="molecule type" value="Genomic_DNA"/>
</dbReference>
<keyword evidence="1" id="KW-0472">Membrane</keyword>
<evidence type="ECO:0000256" key="1">
    <source>
        <dbReference type="SAM" id="Phobius"/>
    </source>
</evidence>
<dbReference type="RefSeq" id="WP_145094413.1">
    <property type="nucleotide sequence ID" value="NZ_CP036274.1"/>
</dbReference>